<evidence type="ECO:0008006" key="12">
    <source>
        <dbReference type="Google" id="ProtNLM"/>
    </source>
</evidence>
<dbReference type="InterPro" id="IPR011014">
    <property type="entry name" value="MscS_channel_TM-2"/>
</dbReference>
<evidence type="ECO:0000256" key="4">
    <source>
        <dbReference type="ARBA" id="ARBA00022692"/>
    </source>
</evidence>
<dbReference type="EMBL" id="FR695874">
    <property type="protein sequence ID" value="CBX30390.1"/>
    <property type="molecule type" value="Genomic_DNA"/>
</dbReference>
<dbReference type="Pfam" id="PF00924">
    <property type="entry name" value="MS_channel_2nd"/>
    <property type="match status" value="1"/>
</dbReference>
<feature type="transmembrane region" description="Helical" evidence="7">
    <location>
        <begin position="104"/>
        <end position="126"/>
    </location>
</feature>
<feature type="transmembrane region" description="Helical" evidence="7">
    <location>
        <begin position="79"/>
        <end position="98"/>
    </location>
</feature>
<comment type="subcellular location">
    <subcellularLocation>
        <location evidence="1">Cell membrane</location>
        <topology evidence="1">Multi-pass membrane protein</topology>
    </subcellularLocation>
</comment>
<evidence type="ECO:0000259" key="9">
    <source>
        <dbReference type="Pfam" id="PF21082"/>
    </source>
</evidence>
<dbReference type="InterPro" id="IPR049142">
    <property type="entry name" value="MS_channel_1st"/>
</dbReference>
<dbReference type="InterPro" id="IPR023408">
    <property type="entry name" value="MscS_beta-dom_sf"/>
</dbReference>
<dbReference type="InterPro" id="IPR049278">
    <property type="entry name" value="MS_channel_C"/>
</dbReference>
<proteinExistence type="inferred from homology"/>
<gene>
    <name evidence="11" type="ORF">N47_D31990</name>
</gene>
<keyword evidence="6 7" id="KW-0472">Membrane</keyword>
<name>E1YIC1_9BACT</name>
<dbReference type="PANTHER" id="PTHR30460:SF0">
    <property type="entry name" value="MODERATE CONDUCTANCE MECHANOSENSITIVE CHANNEL YBIO"/>
    <property type="match status" value="1"/>
</dbReference>
<dbReference type="AlphaFoldDB" id="E1YIC1"/>
<feature type="transmembrane region" description="Helical" evidence="7">
    <location>
        <begin position="20"/>
        <end position="44"/>
    </location>
</feature>
<feature type="domain" description="Mechanosensitive ion channel MscS" evidence="8">
    <location>
        <begin position="124"/>
        <end position="188"/>
    </location>
</feature>
<organism evidence="11">
    <name type="scientific">uncultured Desulfobacterium sp</name>
    <dbReference type="NCBI Taxonomy" id="201089"/>
    <lineage>
        <taxon>Bacteria</taxon>
        <taxon>Pseudomonadati</taxon>
        <taxon>Thermodesulfobacteriota</taxon>
        <taxon>Desulfobacteria</taxon>
        <taxon>Desulfobacterales</taxon>
        <taxon>Desulfobacteriaceae</taxon>
        <taxon>Desulfobacterium</taxon>
        <taxon>environmental samples</taxon>
    </lineage>
</organism>
<evidence type="ECO:0000256" key="7">
    <source>
        <dbReference type="SAM" id="Phobius"/>
    </source>
</evidence>
<dbReference type="Pfam" id="PF21082">
    <property type="entry name" value="MS_channel_3rd"/>
    <property type="match status" value="1"/>
</dbReference>
<dbReference type="SUPFAM" id="SSF50182">
    <property type="entry name" value="Sm-like ribonucleoproteins"/>
    <property type="match status" value="1"/>
</dbReference>
<dbReference type="InterPro" id="IPR010920">
    <property type="entry name" value="LSM_dom_sf"/>
</dbReference>
<protein>
    <recommendedName>
        <fullName evidence="12">Mechanosensitive ion channel family protein</fullName>
    </recommendedName>
</protein>
<keyword evidence="4 7" id="KW-0812">Transmembrane</keyword>
<dbReference type="Gene3D" id="3.30.70.100">
    <property type="match status" value="1"/>
</dbReference>
<dbReference type="InterPro" id="IPR011066">
    <property type="entry name" value="MscS_channel_C_sf"/>
</dbReference>
<dbReference type="PANTHER" id="PTHR30460">
    <property type="entry name" value="MODERATE CONDUCTANCE MECHANOSENSITIVE CHANNEL YBIO"/>
    <property type="match status" value="1"/>
</dbReference>
<evidence type="ECO:0000259" key="8">
    <source>
        <dbReference type="Pfam" id="PF00924"/>
    </source>
</evidence>
<evidence type="ECO:0000259" key="10">
    <source>
        <dbReference type="Pfam" id="PF21088"/>
    </source>
</evidence>
<keyword evidence="3" id="KW-1003">Cell membrane</keyword>
<dbReference type="Gene3D" id="2.30.30.60">
    <property type="match status" value="1"/>
</dbReference>
<evidence type="ECO:0000313" key="11">
    <source>
        <dbReference type="EMBL" id="CBX30390.1"/>
    </source>
</evidence>
<evidence type="ECO:0000256" key="1">
    <source>
        <dbReference type="ARBA" id="ARBA00004651"/>
    </source>
</evidence>
<comment type="similarity">
    <text evidence="2">Belongs to the MscS (TC 1.A.23) family.</text>
</comment>
<dbReference type="SUPFAM" id="SSF82861">
    <property type="entry name" value="Mechanosensitive channel protein MscS (YggB), transmembrane region"/>
    <property type="match status" value="1"/>
</dbReference>
<accession>E1YIC1</accession>
<dbReference type="Gene3D" id="1.10.287.1260">
    <property type="match status" value="1"/>
</dbReference>
<sequence length="313" mass="35162">MLKKENFMDIFLQQFQDIKWEQIVFTCTRILVVLFLAWLGMVILRKILRKLEQRLLTQSKTAGEPPSESEKRVETLIRLIRQAALIVLWVTTILILLKEIGVDVGPILASAGIVGLAVGFGAQNLVRDFIAGFFFILENQVRVGDVAIVNGTGGLVERVNFRTIVLRDLGGIVHIFPNGTVSTLSNLTNDWSAYVFDIGVAYKENTDKVIDVMSSVGSEMKQDEILGPFMLEEPEIFGVDKFDNSAVVIKGRIKTKPIRQWQVGREYLRRIKLAFDNAGIEIPFPHQTLYFGEASKPIEVALLEKLKGEKVVT</sequence>
<reference evidence="11" key="1">
    <citation type="journal article" date="2011" name="Environ. Microbiol.">
        <title>Genomic insights into the metabolic potential of the polycyclic aromatic hydrocarbon degrading sulfate-reducing Deltaproteobacterium N47.</title>
        <authorList>
            <person name="Bergmann F."/>
            <person name="Selesi D."/>
            <person name="Weinmaier T."/>
            <person name="Tischler P."/>
            <person name="Rattei T."/>
            <person name="Meckenstock R.U."/>
        </authorList>
    </citation>
    <scope>NUCLEOTIDE SEQUENCE</scope>
</reference>
<evidence type="ECO:0000256" key="6">
    <source>
        <dbReference type="ARBA" id="ARBA00023136"/>
    </source>
</evidence>
<dbReference type="GO" id="GO:0005886">
    <property type="term" value="C:plasma membrane"/>
    <property type="evidence" value="ECO:0007669"/>
    <property type="project" value="UniProtKB-SubCell"/>
</dbReference>
<keyword evidence="5 7" id="KW-1133">Transmembrane helix</keyword>
<evidence type="ECO:0000256" key="5">
    <source>
        <dbReference type="ARBA" id="ARBA00022989"/>
    </source>
</evidence>
<evidence type="ECO:0000256" key="2">
    <source>
        <dbReference type="ARBA" id="ARBA00008017"/>
    </source>
</evidence>
<feature type="domain" description="Mechanosensitive ion channel transmembrane helices 2/3" evidence="10">
    <location>
        <begin position="85"/>
        <end position="123"/>
    </location>
</feature>
<dbReference type="InterPro" id="IPR006685">
    <property type="entry name" value="MscS_channel_2nd"/>
</dbReference>
<dbReference type="SUPFAM" id="SSF82689">
    <property type="entry name" value="Mechanosensitive channel protein MscS (YggB), C-terminal domain"/>
    <property type="match status" value="1"/>
</dbReference>
<feature type="domain" description="Mechanosensitive ion channel MscS C-terminal" evidence="9">
    <location>
        <begin position="195"/>
        <end position="282"/>
    </location>
</feature>
<dbReference type="InterPro" id="IPR045276">
    <property type="entry name" value="YbiO_bact"/>
</dbReference>
<evidence type="ECO:0000256" key="3">
    <source>
        <dbReference type="ARBA" id="ARBA00022475"/>
    </source>
</evidence>
<dbReference type="Pfam" id="PF21088">
    <property type="entry name" value="MS_channel_1st"/>
    <property type="match status" value="1"/>
</dbReference>
<dbReference type="GO" id="GO:0008381">
    <property type="term" value="F:mechanosensitive monoatomic ion channel activity"/>
    <property type="evidence" value="ECO:0007669"/>
    <property type="project" value="InterPro"/>
</dbReference>